<organism evidence="6 7">
    <name type="scientific">Volvox reticuliferus</name>
    <dbReference type="NCBI Taxonomy" id="1737510"/>
    <lineage>
        <taxon>Eukaryota</taxon>
        <taxon>Viridiplantae</taxon>
        <taxon>Chlorophyta</taxon>
        <taxon>core chlorophytes</taxon>
        <taxon>Chlorophyceae</taxon>
        <taxon>CS clade</taxon>
        <taxon>Chlamydomonadales</taxon>
        <taxon>Volvocaceae</taxon>
        <taxon>Volvox</taxon>
    </lineage>
</organism>
<dbReference type="PANTHER" id="PTHR11545">
    <property type="entry name" value="RIBOSOMAL PROTEIN L13"/>
    <property type="match status" value="1"/>
</dbReference>
<dbReference type="EMBL" id="BNCQ01000010">
    <property type="protein sequence ID" value="GIM01941.1"/>
    <property type="molecule type" value="Genomic_DNA"/>
</dbReference>
<name>A0A8J4G892_9CHLO</name>
<evidence type="ECO:0000256" key="2">
    <source>
        <dbReference type="ARBA" id="ARBA00022980"/>
    </source>
</evidence>
<evidence type="ECO:0000256" key="3">
    <source>
        <dbReference type="ARBA" id="ARBA00023274"/>
    </source>
</evidence>
<dbReference type="GO" id="GO:0005762">
    <property type="term" value="C:mitochondrial large ribosomal subunit"/>
    <property type="evidence" value="ECO:0007669"/>
    <property type="project" value="TreeGrafter"/>
</dbReference>
<dbReference type="GO" id="GO:0003729">
    <property type="term" value="F:mRNA binding"/>
    <property type="evidence" value="ECO:0007669"/>
    <property type="project" value="TreeGrafter"/>
</dbReference>
<gene>
    <name evidence="6" type="ORF">Vretimale_6649</name>
</gene>
<dbReference type="SUPFAM" id="SSF52161">
    <property type="entry name" value="Ribosomal protein L13"/>
    <property type="match status" value="1"/>
</dbReference>
<dbReference type="GO" id="GO:0003735">
    <property type="term" value="F:structural constituent of ribosome"/>
    <property type="evidence" value="ECO:0007669"/>
    <property type="project" value="InterPro"/>
</dbReference>
<proteinExistence type="inferred from homology"/>
<dbReference type="GO" id="GO:0006412">
    <property type="term" value="P:translation"/>
    <property type="evidence" value="ECO:0007669"/>
    <property type="project" value="InterPro"/>
</dbReference>
<dbReference type="InterPro" id="IPR005822">
    <property type="entry name" value="Ribosomal_uL13"/>
</dbReference>
<comment type="similarity">
    <text evidence="1 4">Belongs to the universal ribosomal protein uL13 family.</text>
</comment>
<dbReference type="CDD" id="cd00392">
    <property type="entry name" value="Ribosomal_L13"/>
    <property type="match status" value="1"/>
</dbReference>
<evidence type="ECO:0000313" key="6">
    <source>
        <dbReference type="EMBL" id="GIM01941.1"/>
    </source>
</evidence>
<dbReference type="InterPro" id="IPR023563">
    <property type="entry name" value="Ribosomal_uL13_CS"/>
</dbReference>
<dbReference type="PROSITE" id="PS00783">
    <property type="entry name" value="RIBOSOMAL_L13"/>
    <property type="match status" value="1"/>
</dbReference>
<dbReference type="NCBIfam" id="TIGR01066">
    <property type="entry name" value="rplM_bact"/>
    <property type="match status" value="1"/>
</dbReference>
<evidence type="ECO:0000256" key="1">
    <source>
        <dbReference type="ARBA" id="ARBA00006227"/>
    </source>
</evidence>
<dbReference type="Proteomes" id="UP000722791">
    <property type="component" value="Unassembled WGS sequence"/>
</dbReference>
<feature type="non-terminal residue" evidence="6">
    <location>
        <position position="245"/>
    </location>
</feature>
<evidence type="ECO:0000313" key="7">
    <source>
        <dbReference type="Proteomes" id="UP000722791"/>
    </source>
</evidence>
<feature type="region of interest" description="Disordered" evidence="5">
    <location>
        <begin position="211"/>
        <end position="245"/>
    </location>
</feature>
<sequence>IHNYDCTYRFVGCNRGKSTMALTSKLAWQTKFTSQRRDAIRIAFQGSRISASVTAVPRSRTASSAVCQAATEYKGDLLNKSYYPTLADTANVNKRWYVIDAEGQTLGRLATLAATYIRGKHLPTYTPSMDMGAYVIVVNADKVAVSGKKASQKTYFRHVTGRPGSYTVETFTELQKRIPERIIERAVKGMLPKGALGRDIRLHLKVYKGAKHDHEAQQPQDITKEISIKPKEGPGAQLLAAKKAA</sequence>
<dbReference type="InterPro" id="IPR005823">
    <property type="entry name" value="Ribosomal_uL13_bac-type"/>
</dbReference>
<dbReference type="Pfam" id="PF00572">
    <property type="entry name" value="Ribosomal_L13"/>
    <property type="match status" value="1"/>
</dbReference>
<dbReference type="Gene3D" id="3.90.1180.10">
    <property type="entry name" value="Ribosomal protein L13"/>
    <property type="match status" value="1"/>
</dbReference>
<evidence type="ECO:0008006" key="8">
    <source>
        <dbReference type="Google" id="ProtNLM"/>
    </source>
</evidence>
<dbReference type="AlphaFoldDB" id="A0A8J4G892"/>
<dbReference type="PANTHER" id="PTHR11545:SF41">
    <property type="entry name" value="50S RIBOSOMAL PROTEIN L13, CHLOROPLASTIC"/>
    <property type="match status" value="1"/>
</dbReference>
<feature type="compositionally biased region" description="Basic and acidic residues" evidence="5">
    <location>
        <begin position="211"/>
        <end position="232"/>
    </location>
</feature>
<comment type="caution">
    <text evidence="6">The sequence shown here is derived from an EMBL/GenBank/DDBJ whole genome shotgun (WGS) entry which is preliminary data.</text>
</comment>
<keyword evidence="3 4" id="KW-0687">Ribonucleoprotein</keyword>
<reference evidence="6" key="1">
    <citation type="journal article" date="2021" name="Proc. Natl. Acad. Sci. U.S.A.">
        <title>Three genomes in the algal genus Volvox reveal the fate of a haploid sex-determining region after a transition to homothallism.</title>
        <authorList>
            <person name="Yamamoto K."/>
            <person name="Hamaji T."/>
            <person name="Kawai-Toyooka H."/>
            <person name="Matsuzaki R."/>
            <person name="Takahashi F."/>
            <person name="Nishimura Y."/>
            <person name="Kawachi M."/>
            <person name="Noguchi H."/>
            <person name="Minakuchi Y."/>
            <person name="Umen J.G."/>
            <person name="Toyoda A."/>
            <person name="Nozaki H."/>
        </authorList>
    </citation>
    <scope>NUCLEOTIDE SEQUENCE</scope>
    <source>
        <strain evidence="6">NIES-3785</strain>
    </source>
</reference>
<protein>
    <recommendedName>
        <fullName evidence="8">Plastid/chloroplast ribosomal protein L13</fullName>
    </recommendedName>
</protein>
<dbReference type="InterPro" id="IPR036899">
    <property type="entry name" value="Ribosomal_uL13_sf"/>
</dbReference>
<evidence type="ECO:0000256" key="5">
    <source>
        <dbReference type="SAM" id="MobiDB-lite"/>
    </source>
</evidence>
<dbReference type="HAMAP" id="MF_01366">
    <property type="entry name" value="Ribosomal_uL13"/>
    <property type="match status" value="1"/>
</dbReference>
<accession>A0A8J4G892</accession>
<dbReference type="GO" id="GO:0017148">
    <property type="term" value="P:negative regulation of translation"/>
    <property type="evidence" value="ECO:0007669"/>
    <property type="project" value="TreeGrafter"/>
</dbReference>
<evidence type="ECO:0000256" key="4">
    <source>
        <dbReference type="RuleBase" id="RU003877"/>
    </source>
</evidence>
<keyword evidence="2 4" id="KW-0689">Ribosomal protein</keyword>